<dbReference type="Proteomes" id="UP000295678">
    <property type="component" value="Unassembled WGS sequence"/>
</dbReference>
<proteinExistence type="predicted"/>
<dbReference type="InterPro" id="IPR019595">
    <property type="entry name" value="DUF2470"/>
</dbReference>
<comment type="caution">
    <text evidence="3">The sequence shown here is derived from an EMBL/GenBank/DDBJ whole genome shotgun (WGS) entry which is preliminary data.</text>
</comment>
<evidence type="ECO:0000313" key="3">
    <source>
        <dbReference type="EMBL" id="TCT10668.1"/>
    </source>
</evidence>
<evidence type="ECO:0000259" key="2">
    <source>
        <dbReference type="Pfam" id="PF13883"/>
    </source>
</evidence>
<keyword evidence="4" id="KW-1185">Reference proteome</keyword>
<evidence type="ECO:0000313" key="4">
    <source>
        <dbReference type="Proteomes" id="UP000295678"/>
    </source>
</evidence>
<name>A0A4V2UZB7_9HYPH</name>
<organism evidence="3 4">
    <name type="scientific">Tepidamorphus gemmatus</name>
    <dbReference type="NCBI Taxonomy" id="747076"/>
    <lineage>
        <taxon>Bacteria</taxon>
        <taxon>Pseudomonadati</taxon>
        <taxon>Pseudomonadota</taxon>
        <taxon>Alphaproteobacteria</taxon>
        <taxon>Hyphomicrobiales</taxon>
        <taxon>Tepidamorphaceae</taxon>
        <taxon>Tepidamorphus</taxon>
    </lineage>
</organism>
<protein>
    <submittedName>
        <fullName evidence="3">Uncharacterized protein</fullName>
    </submittedName>
</protein>
<dbReference type="SUPFAM" id="SSF50475">
    <property type="entry name" value="FMN-binding split barrel"/>
    <property type="match status" value="1"/>
</dbReference>
<dbReference type="Gene3D" id="3.20.180.10">
    <property type="entry name" value="PNP-oxidase-like"/>
    <property type="match status" value="1"/>
</dbReference>
<dbReference type="PANTHER" id="PTHR13343">
    <property type="entry name" value="CREG1 PROTEIN"/>
    <property type="match status" value="1"/>
</dbReference>
<dbReference type="EMBL" id="SMAK01000005">
    <property type="protein sequence ID" value="TCT10668.1"/>
    <property type="molecule type" value="Genomic_DNA"/>
</dbReference>
<dbReference type="AlphaFoldDB" id="A0A4V2UZB7"/>
<dbReference type="InterPro" id="IPR037119">
    <property type="entry name" value="Haem_oxidase_HugZ-like_sf"/>
</dbReference>
<dbReference type="InterPro" id="IPR055343">
    <property type="entry name" value="CREG_beta-barrel"/>
</dbReference>
<evidence type="ECO:0000259" key="1">
    <source>
        <dbReference type="Pfam" id="PF10615"/>
    </source>
</evidence>
<dbReference type="PANTHER" id="PTHR13343:SF17">
    <property type="entry name" value="CELLULAR REPRESSOR OF E1A-STIMULATED GENES, ISOFORM A"/>
    <property type="match status" value="1"/>
</dbReference>
<dbReference type="Gene3D" id="2.30.110.10">
    <property type="entry name" value="Electron Transport, Fmn-binding Protein, Chain A"/>
    <property type="match status" value="1"/>
</dbReference>
<dbReference type="OrthoDB" id="9814594at2"/>
<accession>A0A4V2UZB7</accession>
<dbReference type="GO" id="GO:0005737">
    <property type="term" value="C:cytoplasm"/>
    <property type="evidence" value="ECO:0007669"/>
    <property type="project" value="UniProtKB-ARBA"/>
</dbReference>
<dbReference type="InterPro" id="IPR012349">
    <property type="entry name" value="Split_barrel_FMN-bd"/>
</dbReference>
<reference evidence="3 4" key="1">
    <citation type="submission" date="2019-03" db="EMBL/GenBank/DDBJ databases">
        <title>Genomic Encyclopedia of Type Strains, Phase IV (KMG-IV): sequencing the most valuable type-strain genomes for metagenomic binning, comparative biology and taxonomic classification.</title>
        <authorList>
            <person name="Goeker M."/>
        </authorList>
    </citation>
    <scope>NUCLEOTIDE SEQUENCE [LARGE SCALE GENOMIC DNA]</scope>
    <source>
        <strain evidence="3 4">DSM 19345</strain>
    </source>
</reference>
<dbReference type="RefSeq" id="WP_132806512.1">
    <property type="nucleotide sequence ID" value="NZ_SMAK01000005.1"/>
</dbReference>
<dbReference type="Pfam" id="PF13883">
    <property type="entry name" value="CREG_beta-barrel"/>
    <property type="match status" value="1"/>
</dbReference>
<feature type="domain" description="CREG-like beta-barrel" evidence="2">
    <location>
        <begin position="13"/>
        <end position="148"/>
    </location>
</feature>
<gene>
    <name evidence="3" type="ORF">EDC22_105167</name>
</gene>
<sequence length="246" mass="25471">MASSTPNDFDPIRTARHVLRQALTGALATLDERGHPFASLVTVATTLAGAPVMLLSQLAVHTRNLLRDPRASLLLVGPGGESGDPLAGARLTVSGTVAAVPSNGPQRRRFLARHPEAAGYAGFSDFGFYEMAVDGAHLVAGFGRIVTIAAGDLLIEVAPDHPLVEGEAGAVDHMNEDHADAVALYATRLLGLPAGNWRLTGIDPLGLDMLDGATAARLDFPAAIGGPGELRKTLVALAQEARGRAA</sequence>
<dbReference type="Pfam" id="PF10615">
    <property type="entry name" value="DUF2470"/>
    <property type="match status" value="1"/>
</dbReference>
<feature type="domain" description="DUF2470" evidence="1">
    <location>
        <begin position="168"/>
        <end position="237"/>
    </location>
</feature>